<evidence type="ECO:0000313" key="2">
    <source>
        <dbReference type="EMBL" id="KRZ02878.1"/>
    </source>
</evidence>
<dbReference type="EMBL" id="JYDP01000213">
    <property type="protein sequence ID" value="KRZ02878.1"/>
    <property type="molecule type" value="Genomic_DNA"/>
</dbReference>
<proteinExistence type="predicted"/>
<accession>A0A0V1GX68</accession>
<organism evidence="2 3">
    <name type="scientific">Trichinella zimbabwensis</name>
    <dbReference type="NCBI Taxonomy" id="268475"/>
    <lineage>
        <taxon>Eukaryota</taxon>
        <taxon>Metazoa</taxon>
        <taxon>Ecdysozoa</taxon>
        <taxon>Nematoda</taxon>
        <taxon>Enoplea</taxon>
        <taxon>Dorylaimia</taxon>
        <taxon>Trichinellida</taxon>
        <taxon>Trichinellidae</taxon>
        <taxon>Trichinella</taxon>
    </lineage>
</organism>
<evidence type="ECO:0000313" key="3">
    <source>
        <dbReference type="Proteomes" id="UP000055024"/>
    </source>
</evidence>
<keyword evidence="3" id="KW-1185">Reference proteome</keyword>
<name>A0A0V1GX68_9BILA</name>
<protein>
    <submittedName>
        <fullName evidence="2">Uncharacterized protein</fullName>
    </submittedName>
</protein>
<sequence length="34" mass="3724">MVDPGHRATTVDFNSRLAEEKRRDAPVPGSSMVP</sequence>
<dbReference type="Proteomes" id="UP000055024">
    <property type="component" value="Unassembled WGS sequence"/>
</dbReference>
<evidence type="ECO:0000256" key="1">
    <source>
        <dbReference type="SAM" id="MobiDB-lite"/>
    </source>
</evidence>
<comment type="caution">
    <text evidence="2">The sequence shown here is derived from an EMBL/GenBank/DDBJ whole genome shotgun (WGS) entry which is preliminary data.</text>
</comment>
<gene>
    <name evidence="2" type="ORF">T11_16571</name>
</gene>
<dbReference type="AlphaFoldDB" id="A0A0V1GX68"/>
<feature type="region of interest" description="Disordered" evidence="1">
    <location>
        <begin position="1"/>
        <end position="34"/>
    </location>
</feature>
<reference evidence="2 3" key="1">
    <citation type="submission" date="2015-01" db="EMBL/GenBank/DDBJ databases">
        <title>Evolution of Trichinella species and genotypes.</title>
        <authorList>
            <person name="Korhonen P.K."/>
            <person name="Edoardo P."/>
            <person name="Giuseppe L.R."/>
            <person name="Gasser R.B."/>
        </authorList>
    </citation>
    <scope>NUCLEOTIDE SEQUENCE [LARGE SCALE GENOMIC DNA]</scope>
    <source>
        <strain evidence="2">ISS1029</strain>
    </source>
</reference>